<dbReference type="Gene3D" id="1.10.287.610">
    <property type="entry name" value="Helix hairpin bin"/>
    <property type="match status" value="1"/>
</dbReference>
<feature type="binding site" evidence="14">
    <location>
        <position position="114"/>
    </location>
    <ligand>
        <name>NAD(+)</name>
        <dbReference type="ChEBI" id="CHEBI:57540"/>
    </ligand>
</feature>
<dbReference type="PROSITE" id="PS01056">
    <property type="entry name" value="DNA_LIGASE_N2"/>
    <property type="match status" value="1"/>
</dbReference>
<evidence type="ECO:0000256" key="1">
    <source>
        <dbReference type="ARBA" id="ARBA00004067"/>
    </source>
</evidence>
<feature type="binding site" evidence="14">
    <location>
        <position position="137"/>
    </location>
    <ligand>
        <name>NAD(+)</name>
        <dbReference type="ChEBI" id="CHEBI:57540"/>
    </ligand>
</feature>
<dbReference type="SMART" id="SM00292">
    <property type="entry name" value="BRCT"/>
    <property type="match status" value="1"/>
</dbReference>
<dbReference type="SUPFAM" id="SSF56091">
    <property type="entry name" value="DNA ligase/mRNA capping enzyme, catalytic domain"/>
    <property type="match status" value="1"/>
</dbReference>
<keyword evidence="14" id="KW-0464">Manganese</keyword>
<dbReference type="FunFam" id="1.10.150.20:FF:000007">
    <property type="entry name" value="DNA ligase"/>
    <property type="match status" value="1"/>
</dbReference>
<dbReference type="AlphaFoldDB" id="A0A517ZC63"/>
<dbReference type="Gene3D" id="2.40.50.140">
    <property type="entry name" value="Nucleic acid-binding proteins"/>
    <property type="match status" value="1"/>
</dbReference>
<dbReference type="NCBIfam" id="NF005932">
    <property type="entry name" value="PRK07956.1"/>
    <property type="match status" value="1"/>
</dbReference>
<dbReference type="SMART" id="SM00532">
    <property type="entry name" value="LIGANc"/>
    <property type="match status" value="1"/>
</dbReference>
<dbReference type="FunFam" id="1.10.150.20:FF:000006">
    <property type="entry name" value="DNA ligase"/>
    <property type="match status" value="1"/>
</dbReference>
<dbReference type="Pfam" id="PF12826">
    <property type="entry name" value="HHH_2"/>
    <property type="match status" value="1"/>
</dbReference>
<dbReference type="PROSITE" id="PS01055">
    <property type="entry name" value="DNA_LIGASE_N1"/>
    <property type="match status" value="1"/>
</dbReference>
<organism evidence="17 18">
    <name type="scientific">Maioricimonas rarisocia</name>
    <dbReference type="NCBI Taxonomy" id="2528026"/>
    <lineage>
        <taxon>Bacteria</taxon>
        <taxon>Pseudomonadati</taxon>
        <taxon>Planctomycetota</taxon>
        <taxon>Planctomycetia</taxon>
        <taxon>Planctomycetales</taxon>
        <taxon>Planctomycetaceae</taxon>
        <taxon>Maioricimonas</taxon>
    </lineage>
</organism>
<dbReference type="InterPro" id="IPR013839">
    <property type="entry name" value="DNAligase_adenylation"/>
</dbReference>
<dbReference type="Gene3D" id="6.20.10.30">
    <property type="match status" value="1"/>
</dbReference>
<feature type="binding site" evidence="14">
    <location>
        <position position="408"/>
    </location>
    <ligand>
        <name>Zn(2+)</name>
        <dbReference type="ChEBI" id="CHEBI:29105"/>
    </ligand>
</feature>
<dbReference type="GO" id="GO:0003677">
    <property type="term" value="F:DNA binding"/>
    <property type="evidence" value="ECO:0007669"/>
    <property type="project" value="InterPro"/>
</dbReference>
<dbReference type="CDD" id="cd00114">
    <property type="entry name" value="LIGANc"/>
    <property type="match status" value="1"/>
</dbReference>
<dbReference type="EMBL" id="CP036275">
    <property type="protein sequence ID" value="QDU40039.1"/>
    <property type="molecule type" value="Genomic_DNA"/>
</dbReference>
<feature type="domain" description="BRCT" evidence="16">
    <location>
        <begin position="593"/>
        <end position="667"/>
    </location>
</feature>
<dbReference type="GO" id="GO:0005829">
    <property type="term" value="C:cytosol"/>
    <property type="evidence" value="ECO:0007669"/>
    <property type="project" value="TreeGrafter"/>
</dbReference>
<dbReference type="RefSeq" id="WP_145371161.1">
    <property type="nucleotide sequence ID" value="NZ_CP036275.1"/>
</dbReference>
<dbReference type="KEGG" id="mri:Mal4_43930"/>
<dbReference type="Pfam" id="PF14520">
    <property type="entry name" value="HHH_5"/>
    <property type="match status" value="1"/>
</dbReference>
<dbReference type="PIRSF" id="PIRSF001604">
    <property type="entry name" value="LigA"/>
    <property type="match status" value="1"/>
</dbReference>
<dbReference type="InterPro" id="IPR010994">
    <property type="entry name" value="RuvA_2-like"/>
</dbReference>
<dbReference type="PROSITE" id="PS50172">
    <property type="entry name" value="BRCT"/>
    <property type="match status" value="1"/>
</dbReference>
<feature type="binding site" evidence="14">
    <location>
        <position position="314"/>
    </location>
    <ligand>
        <name>NAD(+)</name>
        <dbReference type="ChEBI" id="CHEBI:57540"/>
    </ligand>
</feature>
<dbReference type="PANTHER" id="PTHR23389">
    <property type="entry name" value="CHROMOSOME TRANSMISSION FIDELITY FACTOR 18"/>
    <property type="match status" value="1"/>
</dbReference>
<keyword evidence="10 14" id="KW-0520">NAD</keyword>
<feature type="binding site" evidence="14">
    <location>
        <begin position="82"/>
        <end position="83"/>
    </location>
    <ligand>
        <name>NAD(+)</name>
        <dbReference type="ChEBI" id="CHEBI:57540"/>
    </ligand>
</feature>
<evidence type="ECO:0000256" key="10">
    <source>
        <dbReference type="ARBA" id="ARBA00023027"/>
    </source>
</evidence>
<feature type="binding site" evidence="14">
    <location>
        <position position="431"/>
    </location>
    <ligand>
        <name>Zn(2+)</name>
        <dbReference type="ChEBI" id="CHEBI:29105"/>
    </ligand>
</feature>
<dbReference type="SUPFAM" id="SSF47781">
    <property type="entry name" value="RuvA domain 2-like"/>
    <property type="match status" value="1"/>
</dbReference>
<dbReference type="CDD" id="cd17748">
    <property type="entry name" value="BRCT_DNA_ligase_like"/>
    <property type="match status" value="1"/>
</dbReference>
<dbReference type="PANTHER" id="PTHR23389:SF9">
    <property type="entry name" value="DNA LIGASE"/>
    <property type="match status" value="1"/>
</dbReference>
<evidence type="ECO:0000256" key="7">
    <source>
        <dbReference type="ARBA" id="ARBA00022763"/>
    </source>
</evidence>
<evidence type="ECO:0000256" key="2">
    <source>
        <dbReference type="ARBA" id="ARBA00012722"/>
    </source>
</evidence>
<evidence type="ECO:0000256" key="5">
    <source>
        <dbReference type="ARBA" id="ARBA00022705"/>
    </source>
</evidence>
<evidence type="ECO:0000256" key="15">
    <source>
        <dbReference type="RuleBase" id="RU000618"/>
    </source>
</evidence>
<dbReference type="HAMAP" id="MF_01588">
    <property type="entry name" value="DNA_ligase_A"/>
    <property type="match status" value="1"/>
</dbReference>
<reference evidence="17 18" key="1">
    <citation type="submission" date="2019-02" db="EMBL/GenBank/DDBJ databases">
        <title>Deep-cultivation of Planctomycetes and their phenomic and genomic characterization uncovers novel biology.</title>
        <authorList>
            <person name="Wiegand S."/>
            <person name="Jogler M."/>
            <person name="Boedeker C."/>
            <person name="Pinto D."/>
            <person name="Vollmers J."/>
            <person name="Rivas-Marin E."/>
            <person name="Kohn T."/>
            <person name="Peeters S.H."/>
            <person name="Heuer A."/>
            <person name="Rast P."/>
            <person name="Oberbeckmann S."/>
            <person name="Bunk B."/>
            <person name="Jeske O."/>
            <person name="Meyerdierks A."/>
            <person name="Storesund J.E."/>
            <person name="Kallscheuer N."/>
            <person name="Luecker S."/>
            <person name="Lage O.M."/>
            <person name="Pohl T."/>
            <person name="Merkel B.J."/>
            <person name="Hornburger P."/>
            <person name="Mueller R.-W."/>
            <person name="Bruemmer F."/>
            <person name="Labrenz M."/>
            <person name="Spormann A.M."/>
            <person name="Op den Camp H."/>
            <person name="Overmann J."/>
            <person name="Amann R."/>
            <person name="Jetten M.S.M."/>
            <person name="Mascher T."/>
            <person name="Medema M.H."/>
            <person name="Devos D.P."/>
            <person name="Kaster A.-K."/>
            <person name="Ovreas L."/>
            <person name="Rohde M."/>
            <person name="Galperin M.Y."/>
            <person name="Jogler C."/>
        </authorList>
    </citation>
    <scope>NUCLEOTIDE SEQUENCE [LARGE SCALE GENOMIC DNA]</scope>
    <source>
        <strain evidence="17 18">Mal4</strain>
    </source>
</reference>
<comment type="cofactor">
    <cofactor evidence="14">
        <name>Mg(2+)</name>
        <dbReference type="ChEBI" id="CHEBI:18420"/>
    </cofactor>
    <cofactor evidence="14">
        <name>Mn(2+)</name>
        <dbReference type="ChEBI" id="CHEBI:29035"/>
    </cofactor>
</comment>
<gene>
    <name evidence="14 17" type="primary">ligA</name>
    <name evidence="17" type="ORF">Mal4_43930</name>
</gene>
<dbReference type="Proteomes" id="UP000320496">
    <property type="component" value="Chromosome"/>
</dbReference>
<dbReference type="FunFam" id="2.40.50.140:FF:000012">
    <property type="entry name" value="DNA ligase"/>
    <property type="match status" value="1"/>
</dbReference>
<keyword evidence="7 14" id="KW-0227">DNA damage</keyword>
<protein>
    <recommendedName>
        <fullName evidence="3 14">DNA ligase</fullName>
        <ecNumber evidence="2 14">6.5.1.2</ecNumber>
    </recommendedName>
    <alternativeName>
        <fullName evidence="14">Polydeoxyribonucleotide synthase [NAD(+)]</fullName>
    </alternativeName>
</protein>
<dbReference type="Pfam" id="PF00533">
    <property type="entry name" value="BRCT"/>
    <property type="match status" value="1"/>
</dbReference>
<feature type="binding site" evidence="14">
    <location>
        <position position="290"/>
    </location>
    <ligand>
        <name>NAD(+)</name>
        <dbReference type="ChEBI" id="CHEBI:57540"/>
    </ligand>
</feature>
<dbReference type="Pfam" id="PF01653">
    <property type="entry name" value="DNA_ligase_aden"/>
    <property type="match status" value="1"/>
</dbReference>
<dbReference type="OrthoDB" id="9759736at2"/>
<dbReference type="InterPro" id="IPR013840">
    <property type="entry name" value="DNAligase_N"/>
</dbReference>
<keyword evidence="4 14" id="KW-0436">Ligase</keyword>
<dbReference type="Gene3D" id="3.30.470.30">
    <property type="entry name" value="DNA ligase/mRNA capping enzyme"/>
    <property type="match status" value="1"/>
</dbReference>
<evidence type="ECO:0000256" key="9">
    <source>
        <dbReference type="ARBA" id="ARBA00022842"/>
    </source>
</evidence>
<dbReference type="InterPro" id="IPR033136">
    <property type="entry name" value="DNA_ligase_CS"/>
</dbReference>
<comment type="similarity">
    <text evidence="13 14">Belongs to the NAD-dependent DNA ligase family. LigA subfamily.</text>
</comment>
<dbReference type="Gene3D" id="1.10.150.20">
    <property type="entry name" value="5' to 3' exonuclease, C-terminal subdomain"/>
    <property type="match status" value="2"/>
</dbReference>
<dbReference type="InterPro" id="IPR018239">
    <property type="entry name" value="DNA_ligase_AS"/>
</dbReference>
<keyword evidence="9 14" id="KW-0460">Magnesium</keyword>
<dbReference type="GO" id="GO:0006260">
    <property type="term" value="P:DNA replication"/>
    <property type="evidence" value="ECO:0007669"/>
    <property type="project" value="UniProtKB-KW"/>
</dbReference>
<sequence length="683" mass="76330">MTESVRKEIEELRREIERHNRLYYVEARPEISDLEFDKLLKRLEKLEAEHPEYDSPDSPSHKVGGEPIEGFQTVEHILPMLSIDNVYNTYAVREFDVRVRKYLQRDEPLDYTVEYKIDGVALSATYENGHFARAVTRGDGRRGDDITHNARTIGGIPLRLQTDSPPAVLEIRGEAFIANSDFARLRAEQKGRGETPFANPRNATAGALKLLDPKESARRRVRFLAHGTGYTEGIWFETHVDFLRTLRELGVPATPDVEAFRGIDAALEHGQQLIENLHALDFEVDGLVIKANSFDLRDELGATSKSPRWLIAYKWEKYEAVTQIEDITIQVGKTGTLTPVAHLKPVEIAGTTVSRASLHNRDELERLGVRIGDQVVVEKAGKIIPHVVRVQEDERTGKEQEFEFPERCPECGGDVVQDEGGVYVRCINPNCPAQLRESLRFFASRQAMDIEGLGIKRIEQLIGAGFLTSFADVYRLKDKQEELLELERLGEKSLENLLAGIEESRSRPMWRLLTALNIRHVGASNAQVLADRFGTLDEIAKQSEEALAEVHEIGPVIAKSVYEFFQADVGKGIIDELREAGLNFGTPVERQEDGPKPLEGKTIVVTGSLTKFTRDEVKEFIHRLGGKASSSVSKKTDYLVAGEKAGSKLDKAKELGVTVISEQDLFEMADGAPPVDEAGESEA</sequence>
<dbReference type="Gene3D" id="3.40.50.10190">
    <property type="entry name" value="BRCT domain"/>
    <property type="match status" value="1"/>
</dbReference>
<feature type="binding site" evidence="14">
    <location>
        <position position="426"/>
    </location>
    <ligand>
        <name>Zn(2+)</name>
        <dbReference type="ChEBI" id="CHEBI:29105"/>
    </ligand>
</feature>
<evidence type="ECO:0000313" key="18">
    <source>
        <dbReference type="Proteomes" id="UP000320496"/>
    </source>
</evidence>
<keyword evidence="11 14" id="KW-0234">DNA repair</keyword>
<evidence type="ECO:0000256" key="8">
    <source>
        <dbReference type="ARBA" id="ARBA00022833"/>
    </source>
</evidence>
<evidence type="ECO:0000256" key="11">
    <source>
        <dbReference type="ARBA" id="ARBA00023204"/>
    </source>
</evidence>
<dbReference type="InterPro" id="IPR003583">
    <property type="entry name" value="Hlx-hairpin-Hlx_DNA-bd_motif"/>
</dbReference>
<dbReference type="GO" id="GO:0003911">
    <property type="term" value="F:DNA ligase (NAD+) activity"/>
    <property type="evidence" value="ECO:0007669"/>
    <property type="project" value="UniProtKB-UniRule"/>
</dbReference>
<dbReference type="GO" id="GO:0006281">
    <property type="term" value="P:DNA repair"/>
    <property type="evidence" value="ECO:0007669"/>
    <property type="project" value="UniProtKB-KW"/>
</dbReference>
<dbReference type="InterPro" id="IPR001679">
    <property type="entry name" value="DNA_ligase"/>
</dbReference>
<dbReference type="SMART" id="SM00278">
    <property type="entry name" value="HhH1"/>
    <property type="match status" value="3"/>
</dbReference>
<dbReference type="InterPro" id="IPR001357">
    <property type="entry name" value="BRCT_dom"/>
</dbReference>
<dbReference type="InterPro" id="IPR012340">
    <property type="entry name" value="NA-bd_OB-fold"/>
</dbReference>
<accession>A0A517ZC63</accession>
<evidence type="ECO:0000259" key="16">
    <source>
        <dbReference type="PROSITE" id="PS50172"/>
    </source>
</evidence>
<feature type="binding site" evidence="14">
    <location>
        <position position="411"/>
    </location>
    <ligand>
        <name>Zn(2+)</name>
        <dbReference type="ChEBI" id="CHEBI:29105"/>
    </ligand>
</feature>
<evidence type="ECO:0000256" key="13">
    <source>
        <dbReference type="ARBA" id="ARBA00060881"/>
    </source>
</evidence>
<feature type="active site" description="N6-AMP-lysine intermediate" evidence="14">
    <location>
        <position position="116"/>
    </location>
</feature>
<evidence type="ECO:0000256" key="4">
    <source>
        <dbReference type="ARBA" id="ARBA00022598"/>
    </source>
</evidence>
<dbReference type="InterPro" id="IPR004149">
    <property type="entry name" value="Znf_DNAligase_C4"/>
</dbReference>
<keyword evidence="5 14" id="KW-0235">DNA replication</keyword>
<proteinExistence type="inferred from homology"/>
<dbReference type="EC" id="6.5.1.2" evidence="2 14"/>
<comment type="function">
    <text evidence="1 14">DNA ligase that catalyzes the formation of phosphodiester linkages between 5'-phosphoryl and 3'-hydroxyl groups in double-stranded DNA using NAD as a coenzyme and as the energy source for the reaction. It is essential for DNA replication and repair of damaged DNA.</text>
</comment>
<dbReference type="SUPFAM" id="SSF50249">
    <property type="entry name" value="Nucleic acid-binding proteins"/>
    <property type="match status" value="1"/>
</dbReference>
<dbReference type="InterPro" id="IPR036420">
    <property type="entry name" value="BRCT_dom_sf"/>
</dbReference>
<dbReference type="InterPro" id="IPR004150">
    <property type="entry name" value="NAD_DNA_ligase_OB"/>
</dbReference>
<evidence type="ECO:0000256" key="14">
    <source>
        <dbReference type="HAMAP-Rule" id="MF_01588"/>
    </source>
</evidence>
<evidence type="ECO:0000256" key="3">
    <source>
        <dbReference type="ARBA" id="ARBA00013308"/>
    </source>
</evidence>
<comment type="catalytic activity">
    <reaction evidence="12 14 15">
        <text>NAD(+) + (deoxyribonucleotide)n-3'-hydroxyl + 5'-phospho-(deoxyribonucleotide)m = (deoxyribonucleotide)n+m + AMP + beta-nicotinamide D-nucleotide.</text>
        <dbReference type="EC" id="6.5.1.2"/>
    </reaction>
</comment>
<dbReference type="InterPro" id="IPR041663">
    <property type="entry name" value="DisA/LigA_HHH"/>
</dbReference>
<dbReference type="Pfam" id="PF03119">
    <property type="entry name" value="DNA_ligase_ZBD"/>
    <property type="match status" value="1"/>
</dbReference>
<keyword evidence="18" id="KW-1185">Reference proteome</keyword>
<name>A0A517ZC63_9PLAN</name>
<feature type="binding site" evidence="14">
    <location>
        <begin position="33"/>
        <end position="37"/>
    </location>
    <ligand>
        <name>NAD(+)</name>
        <dbReference type="ChEBI" id="CHEBI:57540"/>
    </ligand>
</feature>
<keyword evidence="6 14" id="KW-0479">Metal-binding</keyword>
<dbReference type="Pfam" id="PF03120">
    <property type="entry name" value="OB_DNA_ligase"/>
    <property type="match status" value="1"/>
</dbReference>
<dbReference type="SUPFAM" id="SSF52113">
    <property type="entry name" value="BRCT domain"/>
    <property type="match status" value="1"/>
</dbReference>
<dbReference type="FunFam" id="3.40.50.10190:FF:000054">
    <property type="entry name" value="DNA ligase"/>
    <property type="match status" value="1"/>
</dbReference>
<evidence type="ECO:0000256" key="6">
    <source>
        <dbReference type="ARBA" id="ARBA00022723"/>
    </source>
</evidence>
<keyword evidence="8 14" id="KW-0862">Zinc</keyword>
<feature type="binding site" evidence="14">
    <location>
        <position position="174"/>
    </location>
    <ligand>
        <name>NAD(+)</name>
        <dbReference type="ChEBI" id="CHEBI:57540"/>
    </ligand>
</feature>
<dbReference type="GO" id="GO:0046872">
    <property type="term" value="F:metal ion binding"/>
    <property type="evidence" value="ECO:0007669"/>
    <property type="project" value="UniProtKB-KW"/>
</dbReference>
<evidence type="ECO:0000313" key="17">
    <source>
        <dbReference type="EMBL" id="QDU40039.1"/>
    </source>
</evidence>
<dbReference type="NCBIfam" id="TIGR00575">
    <property type="entry name" value="dnlj"/>
    <property type="match status" value="1"/>
</dbReference>
<evidence type="ECO:0000256" key="12">
    <source>
        <dbReference type="ARBA" id="ARBA00034005"/>
    </source>
</evidence>